<reference evidence="2" key="1">
    <citation type="journal article" date="2023" name="G3 (Bethesda)">
        <title>Genome assembly and association tests identify interacting loci associated with vigor, precocity, and sex in interspecific pistachio rootstocks.</title>
        <authorList>
            <person name="Palmer W."/>
            <person name="Jacygrad E."/>
            <person name="Sagayaradj S."/>
            <person name="Cavanaugh K."/>
            <person name="Han R."/>
            <person name="Bertier L."/>
            <person name="Beede B."/>
            <person name="Kafkas S."/>
            <person name="Golino D."/>
            <person name="Preece J."/>
            <person name="Michelmore R."/>
        </authorList>
    </citation>
    <scope>NUCLEOTIDE SEQUENCE [LARGE SCALE GENOMIC DNA]</scope>
</reference>
<gene>
    <name evidence="1" type="ORF">Pint_21416</name>
</gene>
<evidence type="ECO:0000313" key="2">
    <source>
        <dbReference type="Proteomes" id="UP001163603"/>
    </source>
</evidence>
<organism evidence="1 2">
    <name type="scientific">Pistacia integerrima</name>
    <dbReference type="NCBI Taxonomy" id="434235"/>
    <lineage>
        <taxon>Eukaryota</taxon>
        <taxon>Viridiplantae</taxon>
        <taxon>Streptophyta</taxon>
        <taxon>Embryophyta</taxon>
        <taxon>Tracheophyta</taxon>
        <taxon>Spermatophyta</taxon>
        <taxon>Magnoliopsida</taxon>
        <taxon>eudicotyledons</taxon>
        <taxon>Gunneridae</taxon>
        <taxon>Pentapetalae</taxon>
        <taxon>rosids</taxon>
        <taxon>malvids</taxon>
        <taxon>Sapindales</taxon>
        <taxon>Anacardiaceae</taxon>
        <taxon>Pistacia</taxon>
    </lineage>
</organism>
<name>A0ACC0XAD4_9ROSI</name>
<proteinExistence type="predicted"/>
<sequence length="292" mass="33439">MGIPQFYKWLSSRYPQCVRNAKEDRPLIINGVRCPVNITRPNPNGFEFDNLYLDVNGIIHPCFDPEDMPAPTTYEEVFEAVFKYIDKIFSIIRPRKLLFLAIDGVAPRAKMNQQRSRRFRTAKEATDEALRAEGNAGEISSLPEQSKKLDPNVITPGTEFMDLLSSALHYYIQLRMNEDLGWKGIKVILSDACVPGEGEHKIMSYIRLQRNLPGYDPNTRHCLYGLDSDLIMLALTTHEVHFTILREFKVGSNNGSKQKKAFRRKQEQLRKKVKASGNLEAYILGQKFQVTV</sequence>
<evidence type="ECO:0000313" key="1">
    <source>
        <dbReference type="EMBL" id="KAJ0014200.1"/>
    </source>
</evidence>
<accession>A0ACC0XAD4</accession>
<protein>
    <submittedName>
        <fullName evidence="1">Uncharacterized protein</fullName>
    </submittedName>
</protein>
<keyword evidence="2" id="KW-1185">Reference proteome</keyword>
<dbReference type="Proteomes" id="UP001163603">
    <property type="component" value="Chromosome 13"/>
</dbReference>
<dbReference type="EMBL" id="CM047748">
    <property type="protein sequence ID" value="KAJ0014200.1"/>
    <property type="molecule type" value="Genomic_DNA"/>
</dbReference>
<comment type="caution">
    <text evidence="1">The sequence shown here is derived from an EMBL/GenBank/DDBJ whole genome shotgun (WGS) entry which is preliminary data.</text>
</comment>